<evidence type="ECO:0000256" key="1">
    <source>
        <dbReference type="SAM" id="MobiDB-lite"/>
    </source>
</evidence>
<gene>
    <name evidence="2" type="ORF">NDU88_001646</name>
</gene>
<dbReference type="Proteomes" id="UP001066276">
    <property type="component" value="Chromosome 12"/>
</dbReference>
<dbReference type="EMBL" id="JANPWB010000016">
    <property type="protein sequence ID" value="KAJ1081464.1"/>
    <property type="molecule type" value="Genomic_DNA"/>
</dbReference>
<comment type="caution">
    <text evidence="2">The sequence shown here is derived from an EMBL/GenBank/DDBJ whole genome shotgun (WGS) entry which is preliminary data.</text>
</comment>
<accession>A0AAV7KT69</accession>
<evidence type="ECO:0000313" key="2">
    <source>
        <dbReference type="EMBL" id="KAJ1081464.1"/>
    </source>
</evidence>
<reference evidence="2" key="1">
    <citation type="journal article" date="2022" name="bioRxiv">
        <title>Sequencing and chromosome-scale assembly of the giantPleurodeles waltlgenome.</title>
        <authorList>
            <person name="Brown T."/>
            <person name="Elewa A."/>
            <person name="Iarovenko S."/>
            <person name="Subramanian E."/>
            <person name="Araus A.J."/>
            <person name="Petzold A."/>
            <person name="Susuki M."/>
            <person name="Suzuki K.-i.T."/>
            <person name="Hayashi T."/>
            <person name="Toyoda A."/>
            <person name="Oliveira C."/>
            <person name="Osipova E."/>
            <person name="Leigh N.D."/>
            <person name="Simon A."/>
            <person name="Yun M.H."/>
        </authorList>
    </citation>
    <scope>NUCLEOTIDE SEQUENCE</scope>
    <source>
        <strain evidence="2">20211129_DDA</strain>
        <tissue evidence="2">Liver</tissue>
    </source>
</reference>
<proteinExistence type="predicted"/>
<dbReference type="AlphaFoldDB" id="A0AAV7KT69"/>
<feature type="region of interest" description="Disordered" evidence="1">
    <location>
        <begin position="112"/>
        <end position="256"/>
    </location>
</feature>
<protein>
    <submittedName>
        <fullName evidence="2">Uncharacterized protein</fullName>
    </submittedName>
</protein>
<evidence type="ECO:0000313" key="3">
    <source>
        <dbReference type="Proteomes" id="UP001066276"/>
    </source>
</evidence>
<keyword evidence="3" id="KW-1185">Reference proteome</keyword>
<name>A0AAV7KT69_PLEWA</name>
<sequence>MGPQPSRPTVVPAGPRVVRLLLLVRQLAPSWLRGHAVCTVLNYPTGAPAVCPPTCPSTIQGRAGSRSQQYVLFPWGAAPSGAPQFSPGPSISSGPGGGPATLTALHRVQSLGPRVSPAWRPARSLPLGSGRQSRPSHSTMGLSPSGASWSPPDFSAPRGTGCGPAPLVPPPGGNSRAPASLLQGGPFGASLQSLAVRPRPAAAHGLMGGPGSRSRDGQPASPAVDSRVSAATHFGARAGARPLPGSAPSSSPSLGH</sequence>
<feature type="compositionally biased region" description="Polar residues" evidence="1">
    <location>
        <begin position="130"/>
        <end position="148"/>
    </location>
</feature>
<feature type="compositionally biased region" description="Low complexity" evidence="1">
    <location>
        <begin position="235"/>
        <end position="256"/>
    </location>
</feature>
<organism evidence="2 3">
    <name type="scientific">Pleurodeles waltl</name>
    <name type="common">Iberian ribbed newt</name>
    <dbReference type="NCBI Taxonomy" id="8319"/>
    <lineage>
        <taxon>Eukaryota</taxon>
        <taxon>Metazoa</taxon>
        <taxon>Chordata</taxon>
        <taxon>Craniata</taxon>
        <taxon>Vertebrata</taxon>
        <taxon>Euteleostomi</taxon>
        <taxon>Amphibia</taxon>
        <taxon>Batrachia</taxon>
        <taxon>Caudata</taxon>
        <taxon>Salamandroidea</taxon>
        <taxon>Salamandridae</taxon>
        <taxon>Pleurodelinae</taxon>
        <taxon>Pleurodeles</taxon>
    </lineage>
</organism>